<dbReference type="AlphaFoldDB" id="A0A1X2IX80"/>
<comment type="caution">
    <text evidence="8">The sequence shown here is derived from an EMBL/GenBank/DDBJ whole genome shotgun (WGS) entry which is preliminary data.</text>
</comment>
<protein>
    <recommendedName>
        <fullName evidence="3">3-hydroxyisobutyryl-CoA hydrolase</fullName>
        <ecNumber evidence="3">3.1.2.4</ecNumber>
    </recommendedName>
    <alternativeName>
        <fullName evidence="6">3-hydroxyisobutyryl-coenzyme A hydrolase</fullName>
    </alternativeName>
</protein>
<comment type="catalytic activity">
    <reaction evidence="1">
        <text>3-hydroxy-2-methylpropanoyl-CoA + H2O = 3-hydroxy-2-methylpropanoate + CoA + H(+)</text>
        <dbReference type="Rhea" id="RHEA:20888"/>
        <dbReference type="ChEBI" id="CHEBI:11805"/>
        <dbReference type="ChEBI" id="CHEBI:15377"/>
        <dbReference type="ChEBI" id="CHEBI:15378"/>
        <dbReference type="ChEBI" id="CHEBI:57287"/>
        <dbReference type="ChEBI" id="CHEBI:57340"/>
        <dbReference type="EC" id="3.1.2.4"/>
    </reaction>
</comment>
<dbReference type="GO" id="GO:0005739">
    <property type="term" value="C:mitochondrion"/>
    <property type="evidence" value="ECO:0007669"/>
    <property type="project" value="UniProtKB-SubCell"/>
</dbReference>
<evidence type="ECO:0000256" key="5">
    <source>
        <dbReference type="ARBA" id="ARBA00023128"/>
    </source>
</evidence>
<sequence length="476" mass="53476">MLKSLQTSLRSTLKQQCLNKSVYRMSSTVACQAQRSQPEEPALFHEVGSARYLTLNRPRVLNAMNIDMVESFFPMLQAWEKSEAAKMIFLKGNGRALCSGGDVKAFLELLKRKDPKIHYILDLDYKMFHYIATMKTPYIALMDGITMGAGAGLSVNSAFRIATENTVFAMPETTIGLFPDVGASFFLSRLDGRIGTYLGMTGHTIKSHDVLQSGIATHFVPSAHLPALQSRLISLDTSDHDTINDTINEFSSEHVTRQDSKDQHFTLRGDIRQTIDKCFQYNTAEEIVDALKRDGSDFAKAARDTILKRPPTSVKVTLQHIRLGINMGIMDCFKMEYALWQKFAVRHDFSEGVISQLVTKQPPQWQPASLSDVNDDDMRHTFFDTPAPHDIELLNDDTYFTSPYRRYALPSETDILNTLTENPTWQQQDLTRHYMELSHGKFGIAEKVADIWERNKLATNAPKAASATATATATAT</sequence>
<evidence type="ECO:0000256" key="2">
    <source>
        <dbReference type="ARBA" id="ARBA00004173"/>
    </source>
</evidence>
<dbReference type="Gene3D" id="3.90.226.10">
    <property type="entry name" value="2-enoyl-CoA Hydratase, Chain A, domain 1"/>
    <property type="match status" value="1"/>
</dbReference>
<dbReference type="InterPro" id="IPR045004">
    <property type="entry name" value="ECH_dom"/>
</dbReference>
<accession>A0A1X2IX80</accession>
<keyword evidence="9" id="KW-1185">Reference proteome</keyword>
<dbReference type="SUPFAM" id="SSF52096">
    <property type="entry name" value="ClpP/crotonase"/>
    <property type="match status" value="1"/>
</dbReference>
<dbReference type="GO" id="GO:0003860">
    <property type="term" value="F:3-hydroxyisobutyryl-CoA hydrolase activity"/>
    <property type="evidence" value="ECO:0007669"/>
    <property type="project" value="UniProtKB-EC"/>
</dbReference>
<evidence type="ECO:0000256" key="4">
    <source>
        <dbReference type="ARBA" id="ARBA00022801"/>
    </source>
</evidence>
<dbReference type="Pfam" id="PF16113">
    <property type="entry name" value="ECH_2"/>
    <property type="match status" value="1"/>
</dbReference>
<evidence type="ECO:0000256" key="3">
    <source>
        <dbReference type="ARBA" id="ARBA00011915"/>
    </source>
</evidence>
<dbReference type="EMBL" id="MCGE01000003">
    <property type="protein sequence ID" value="ORZ23637.1"/>
    <property type="molecule type" value="Genomic_DNA"/>
</dbReference>
<dbReference type="InterPro" id="IPR032259">
    <property type="entry name" value="HIBYL-CoA-H"/>
</dbReference>
<dbReference type="GO" id="GO:0006574">
    <property type="term" value="P:L-valine catabolic process"/>
    <property type="evidence" value="ECO:0007669"/>
    <property type="project" value="TreeGrafter"/>
</dbReference>
<dbReference type="PANTHER" id="PTHR43176:SF3">
    <property type="entry name" value="3-HYDROXYISOBUTYRYL-COA HYDROLASE, MITOCHONDRIAL"/>
    <property type="match status" value="1"/>
</dbReference>
<dbReference type="FunFam" id="3.90.226.10:FF:000026">
    <property type="entry name" value="3-hydroxyisobutyryl-CoA hydrolase, mitochondrial"/>
    <property type="match status" value="1"/>
</dbReference>
<dbReference type="CDD" id="cd06558">
    <property type="entry name" value="crotonase-like"/>
    <property type="match status" value="1"/>
</dbReference>
<evidence type="ECO:0000259" key="7">
    <source>
        <dbReference type="Pfam" id="PF16113"/>
    </source>
</evidence>
<evidence type="ECO:0000256" key="6">
    <source>
        <dbReference type="ARBA" id="ARBA00031181"/>
    </source>
</evidence>
<comment type="subcellular location">
    <subcellularLocation>
        <location evidence="2">Mitochondrion</location>
    </subcellularLocation>
</comment>
<dbReference type="Proteomes" id="UP000193560">
    <property type="component" value="Unassembled WGS sequence"/>
</dbReference>
<dbReference type="PANTHER" id="PTHR43176">
    <property type="entry name" value="3-HYDROXYISOBUTYRYL-COA HYDROLASE-RELATED"/>
    <property type="match status" value="1"/>
</dbReference>
<dbReference type="EC" id="3.1.2.4" evidence="3"/>
<feature type="domain" description="Enoyl-CoA hydratase/isomerase" evidence="7">
    <location>
        <begin position="51"/>
        <end position="382"/>
    </location>
</feature>
<dbReference type="NCBIfam" id="NF004127">
    <property type="entry name" value="PRK05617.1"/>
    <property type="match status" value="1"/>
</dbReference>
<dbReference type="InterPro" id="IPR029045">
    <property type="entry name" value="ClpP/crotonase-like_dom_sf"/>
</dbReference>
<reference evidence="8 9" key="1">
    <citation type="submission" date="2016-07" db="EMBL/GenBank/DDBJ databases">
        <title>Pervasive Adenine N6-methylation of Active Genes in Fungi.</title>
        <authorList>
            <consortium name="DOE Joint Genome Institute"/>
            <person name="Mondo S.J."/>
            <person name="Dannebaum R.O."/>
            <person name="Kuo R.C."/>
            <person name="Labutti K."/>
            <person name="Haridas S."/>
            <person name="Kuo A."/>
            <person name="Salamov A."/>
            <person name="Ahrendt S.R."/>
            <person name="Lipzen A."/>
            <person name="Sullivan W."/>
            <person name="Andreopoulos W.B."/>
            <person name="Clum A."/>
            <person name="Lindquist E."/>
            <person name="Daum C."/>
            <person name="Ramamoorthy G.K."/>
            <person name="Gryganskyi A."/>
            <person name="Culley D."/>
            <person name="Magnuson J.K."/>
            <person name="James T.Y."/>
            <person name="O'Malley M.A."/>
            <person name="Stajich J.E."/>
            <person name="Spatafora J.W."/>
            <person name="Visel A."/>
            <person name="Grigoriev I.V."/>
        </authorList>
    </citation>
    <scope>NUCLEOTIDE SEQUENCE [LARGE SCALE GENOMIC DNA]</scope>
    <source>
        <strain evidence="8 9">NRRL 1336</strain>
    </source>
</reference>
<proteinExistence type="predicted"/>
<gene>
    <name evidence="8" type="ORF">BCR42DRAFT_405186</name>
</gene>
<keyword evidence="5" id="KW-0496">Mitochondrion</keyword>
<evidence type="ECO:0000256" key="1">
    <source>
        <dbReference type="ARBA" id="ARBA00001709"/>
    </source>
</evidence>
<dbReference type="STRING" id="90262.A0A1X2IX80"/>
<keyword evidence="4" id="KW-0378">Hydrolase</keyword>
<dbReference type="OrthoDB" id="1737613at2759"/>
<evidence type="ECO:0000313" key="8">
    <source>
        <dbReference type="EMBL" id="ORZ23637.1"/>
    </source>
</evidence>
<evidence type="ECO:0000313" key="9">
    <source>
        <dbReference type="Proteomes" id="UP000193560"/>
    </source>
</evidence>
<organism evidence="8 9">
    <name type="scientific">Absidia repens</name>
    <dbReference type="NCBI Taxonomy" id="90262"/>
    <lineage>
        <taxon>Eukaryota</taxon>
        <taxon>Fungi</taxon>
        <taxon>Fungi incertae sedis</taxon>
        <taxon>Mucoromycota</taxon>
        <taxon>Mucoromycotina</taxon>
        <taxon>Mucoromycetes</taxon>
        <taxon>Mucorales</taxon>
        <taxon>Cunninghamellaceae</taxon>
        <taxon>Absidia</taxon>
    </lineage>
</organism>
<name>A0A1X2IX80_9FUNG</name>